<accession>A0A9D4BQ88</accession>
<sequence>MSAVNKTSENTCDFEPFDALVLQPDKSPHDSNEVKPLSILDPRNDPVKEPRFRI</sequence>
<reference evidence="2" key="2">
    <citation type="submission" date="2020-11" db="EMBL/GenBank/DDBJ databases">
        <authorList>
            <person name="McCartney M.A."/>
            <person name="Auch B."/>
            <person name="Kono T."/>
            <person name="Mallez S."/>
            <person name="Becker A."/>
            <person name="Gohl D.M."/>
            <person name="Silverstein K.A.T."/>
            <person name="Koren S."/>
            <person name="Bechman K.B."/>
            <person name="Herman A."/>
            <person name="Abrahante J.E."/>
            <person name="Garbe J."/>
        </authorList>
    </citation>
    <scope>NUCLEOTIDE SEQUENCE</scope>
    <source>
        <strain evidence="2">Duluth1</strain>
        <tissue evidence="2">Whole animal</tissue>
    </source>
</reference>
<evidence type="ECO:0000313" key="3">
    <source>
        <dbReference type="Proteomes" id="UP000828390"/>
    </source>
</evidence>
<keyword evidence="3" id="KW-1185">Reference proteome</keyword>
<feature type="region of interest" description="Disordered" evidence="1">
    <location>
        <begin position="22"/>
        <end position="54"/>
    </location>
</feature>
<comment type="caution">
    <text evidence="2">The sequence shown here is derived from an EMBL/GenBank/DDBJ whole genome shotgun (WGS) entry which is preliminary data.</text>
</comment>
<feature type="compositionally biased region" description="Basic and acidic residues" evidence="1">
    <location>
        <begin position="42"/>
        <end position="54"/>
    </location>
</feature>
<gene>
    <name evidence="2" type="ORF">DPMN_079626</name>
</gene>
<evidence type="ECO:0000256" key="1">
    <source>
        <dbReference type="SAM" id="MobiDB-lite"/>
    </source>
</evidence>
<dbReference type="AlphaFoldDB" id="A0A9D4BQ88"/>
<dbReference type="EMBL" id="JAIWYP010000015">
    <property type="protein sequence ID" value="KAH3704569.1"/>
    <property type="molecule type" value="Genomic_DNA"/>
</dbReference>
<proteinExistence type="predicted"/>
<reference evidence="2" key="1">
    <citation type="journal article" date="2019" name="bioRxiv">
        <title>The Genome of the Zebra Mussel, Dreissena polymorpha: A Resource for Invasive Species Research.</title>
        <authorList>
            <person name="McCartney M.A."/>
            <person name="Auch B."/>
            <person name="Kono T."/>
            <person name="Mallez S."/>
            <person name="Zhang Y."/>
            <person name="Obille A."/>
            <person name="Becker A."/>
            <person name="Abrahante J.E."/>
            <person name="Garbe J."/>
            <person name="Badalamenti J.P."/>
            <person name="Herman A."/>
            <person name="Mangelson H."/>
            <person name="Liachko I."/>
            <person name="Sullivan S."/>
            <person name="Sone E.D."/>
            <person name="Koren S."/>
            <person name="Silverstein K.A.T."/>
            <person name="Beckman K.B."/>
            <person name="Gohl D.M."/>
        </authorList>
    </citation>
    <scope>NUCLEOTIDE SEQUENCE</scope>
    <source>
        <strain evidence="2">Duluth1</strain>
        <tissue evidence="2">Whole animal</tissue>
    </source>
</reference>
<evidence type="ECO:0000313" key="2">
    <source>
        <dbReference type="EMBL" id="KAH3704569.1"/>
    </source>
</evidence>
<dbReference type="Proteomes" id="UP000828390">
    <property type="component" value="Unassembled WGS sequence"/>
</dbReference>
<protein>
    <submittedName>
        <fullName evidence="2">Uncharacterized protein</fullName>
    </submittedName>
</protein>
<organism evidence="2 3">
    <name type="scientific">Dreissena polymorpha</name>
    <name type="common">Zebra mussel</name>
    <name type="synonym">Mytilus polymorpha</name>
    <dbReference type="NCBI Taxonomy" id="45954"/>
    <lineage>
        <taxon>Eukaryota</taxon>
        <taxon>Metazoa</taxon>
        <taxon>Spiralia</taxon>
        <taxon>Lophotrochozoa</taxon>
        <taxon>Mollusca</taxon>
        <taxon>Bivalvia</taxon>
        <taxon>Autobranchia</taxon>
        <taxon>Heteroconchia</taxon>
        <taxon>Euheterodonta</taxon>
        <taxon>Imparidentia</taxon>
        <taxon>Neoheterodontei</taxon>
        <taxon>Myida</taxon>
        <taxon>Dreissenoidea</taxon>
        <taxon>Dreissenidae</taxon>
        <taxon>Dreissena</taxon>
    </lineage>
</organism>
<name>A0A9D4BQ88_DREPO</name>